<dbReference type="GO" id="GO:0046872">
    <property type="term" value="F:metal ion binding"/>
    <property type="evidence" value="ECO:0007669"/>
    <property type="project" value="UniProtKB-KW"/>
</dbReference>
<reference evidence="8 9" key="1">
    <citation type="submission" date="2018-06" db="EMBL/GenBank/DDBJ databases">
        <authorList>
            <consortium name="Pathogen Informatics"/>
            <person name="Doyle S."/>
        </authorList>
    </citation>
    <scope>NUCLEOTIDE SEQUENCE [LARGE SCALE GENOMIC DNA]</scope>
    <source>
        <strain evidence="8 9">NCTC9381</strain>
    </source>
</reference>
<organism evidence="8 9">
    <name type="scientific">Enterobacter agglomerans</name>
    <name type="common">Erwinia herbicola</name>
    <name type="synonym">Pantoea agglomerans</name>
    <dbReference type="NCBI Taxonomy" id="549"/>
    <lineage>
        <taxon>Bacteria</taxon>
        <taxon>Pseudomonadati</taxon>
        <taxon>Pseudomonadota</taxon>
        <taxon>Gammaproteobacteria</taxon>
        <taxon>Enterobacterales</taxon>
        <taxon>Erwiniaceae</taxon>
        <taxon>Pantoea</taxon>
        <taxon>Pantoea agglomerans group</taxon>
    </lineage>
</organism>
<dbReference type="InterPro" id="IPR041921">
    <property type="entry name" value="NuoE_N"/>
</dbReference>
<evidence type="ECO:0000313" key="9">
    <source>
        <dbReference type="Proteomes" id="UP000254640"/>
    </source>
</evidence>
<dbReference type="InterPro" id="IPR036249">
    <property type="entry name" value="Thioredoxin-like_sf"/>
</dbReference>
<comment type="catalytic activity">
    <reaction evidence="7">
        <text>a quinone + NADH + 5 H(+)(in) = a quinol + NAD(+) + 4 H(+)(out)</text>
        <dbReference type="Rhea" id="RHEA:57888"/>
        <dbReference type="ChEBI" id="CHEBI:15378"/>
        <dbReference type="ChEBI" id="CHEBI:24646"/>
        <dbReference type="ChEBI" id="CHEBI:57540"/>
        <dbReference type="ChEBI" id="CHEBI:57945"/>
        <dbReference type="ChEBI" id="CHEBI:132124"/>
    </reaction>
</comment>
<gene>
    <name evidence="8" type="primary">nuoE_1</name>
    <name evidence="8" type="ORF">NCTC9381_01668</name>
</gene>
<accession>A0A379AD07</accession>
<name>A0A379AD07_ENTAG</name>
<dbReference type="GO" id="GO:0003954">
    <property type="term" value="F:NADH dehydrogenase activity"/>
    <property type="evidence" value="ECO:0007669"/>
    <property type="project" value="TreeGrafter"/>
</dbReference>
<keyword evidence="3" id="KW-0479">Metal-binding</keyword>
<dbReference type="AlphaFoldDB" id="A0A379AD07"/>
<dbReference type="Gene3D" id="1.10.10.1590">
    <property type="entry name" value="NADH-quinone oxidoreductase subunit E"/>
    <property type="match status" value="1"/>
</dbReference>
<evidence type="ECO:0000256" key="7">
    <source>
        <dbReference type="ARBA" id="ARBA00047712"/>
    </source>
</evidence>
<comment type="similarity">
    <text evidence="1">Belongs to the complex I 24 kDa subunit family.</text>
</comment>
<dbReference type="FunFam" id="1.10.10.1590:FF:000001">
    <property type="entry name" value="NADH-quinone oxidoreductase subunit E"/>
    <property type="match status" value="1"/>
</dbReference>
<evidence type="ECO:0000313" key="8">
    <source>
        <dbReference type="EMBL" id="SUB15774.1"/>
    </source>
</evidence>
<evidence type="ECO:0000256" key="4">
    <source>
        <dbReference type="ARBA" id="ARBA00023004"/>
    </source>
</evidence>
<evidence type="ECO:0000256" key="6">
    <source>
        <dbReference type="ARBA" id="ARBA00034078"/>
    </source>
</evidence>
<evidence type="ECO:0000256" key="2">
    <source>
        <dbReference type="ARBA" id="ARBA00022714"/>
    </source>
</evidence>
<sequence>MHDQHIAIKTIDPNEVFVLSAEEHHAIEHEKHHYEDARAASIEALKIVQKQRGWVPDGAINAIAEVLGIPASDVEGCGDILQPDLPSAGWPSCDPLL</sequence>
<evidence type="ECO:0000256" key="3">
    <source>
        <dbReference type="ARBA" id="ARBA00022723"/>
    </source>
</evidence>
<dbReference type="GO" id="GO:0051537">
    <property type="term" value="F:2 iron, 2 sulfur cluster binding"/>
    <property type="evidence" value="ECO:0007669"/>
    <property type="project" value="UniProtKB-KW"/>
</dbReference>
<comment type="cofactor">
    <cofactor evidence="6">
        <name>[2Fe-2S] cluster</name>
        <dbReference type="ChEBI" id="CHEBI:190135"/>
    </cofactor>
</comment>
<dbReference type="EC" id="1.6.5.11" evidence="8"/>
<keyword evidence="8" id="KW-0560">Oxidoreductase</keyword>
<keyword evidence="5" id="KW-0411">Iron-sulfur</keyword>
<dbReference type="EMBL" id="UGSO01000001">
    <property type="protein sequence ID" value="SUB15774.1"/>
    <property type="molecule type" value="Genomic_DNA"/>
</dbReference>
<keyword evidence="9" id="KW-1185">Reference proteome</keyword>
<keyword evidence="2" id="KW-0001">2Fe-2S</keyword>
<dbReference type="Proteomes" id="UP000254640">
    <property type="component" value="Unassembled WGS sequence"/>
</dbReference>
<dbReference type="PANTHER" id="PTHR10371:SF3">
    <property type="entry name" value="NADH DEHYDROGENASE [UBIQUINONE] FLAVOPROTEIN 2, MITOCHONDRIAL"/>
    <property type="match status" value="1"/>
</dbReference>
<evidence type="ECO:0000256" key="1">
    <source>
        <dbReference type="ARBA" id="ARBA00010643"/>
    </source>
</evidence>
<protein>
    <submittedName>
        <fullName evidence="8">NADH-quinone oxidoreductase subunit E</fullName>
        <ecNumber evidence="8">1.6.5.11</ecNumber>
    </submittedName>
</protein>
<dbReference type="SUPFAM" id="SSF52833">
    <property type="entry name" value="Thioredoxin-like"/>
    <property type="match status" value="1"/>
</dbReference>
<proteinExistence type="inferred from homology"/>
<evidence type="ECO:0000256" key="5">
    <source>
        <dbReference type="ARBA" id="ARBA00023014"/>
    </source>
</evidence>
<dbReference type="Pfam" id="PF01257">
    <property type="entry name" value="2Fe-2S_thioredx"/>
    <property type="match status" value="1"/>
</dbReference>
<keyword evidence="4" id="KW-0408">Iron</keyword>
<dbReference type="PANTHER" id="PTHR10371">
    <property type="entry name" value="NADH DEHYDROGENASE UBIQUINONE FLAVOPROTEIN 2, MITOCHONDRIAL"/>
    <property type="match status" value="1"/>
</dbReference>